<dbReference type="EMBL" id="FO082060">
    <property type="protein sequence ID" value="CCE23448.1"/>
    <property type="molecule type" value="Genomic_DNA"/>
</dbReference>
<evidence type="ECO:0000313" key="2">
    <source>
        <dbReference type="Proteomes" id="UP000008315"/>
    </source>
</evidence>
<dbReference type="Proteomes" id="UP000008315">
    <property type="component" value="Chromosome"/>
</dbReference>
<keyword evidence="2" id="KW-1185">Reference proteome</keyword>
<reference evidence="2" key="1">
    <citation type="journal article" date="2012" name="J. Bacteriol.">
        <title>Genome sequence of the haloalkaliphilic methanotrophic bacterium Methylomicrobium alcaliphilum 20Z.</title>
        <authorList>
            <person name="Vuilleumier S."/>
            <person name="Khmelenina V.N."/>
            <person name="Bringel F."/>
            <person name="Reshetnikov A.S."/>
            <person name="Lajus A."/>
            <person name="Mangenot S."/>
            <person name="Rouy Z."/>
            <person name="Op den Camp H.J."/>
            <person name="Jetten M.S."/>
            <person name="Dispirito A.A."/>
            <person name="Dunfield P."/>
            <person name="Klotz M.G."/>
            <person name="Semrau J.D."/>
            <person name="Stein L.Y."/>
            <person name="Barbe V."/>
            <person name="Medigue C."/>
            <person name="Trotsenko Y.A."/>
            <person name="Kalyuzhnaya M.G."/>
        </authorList>
    </citation>
    <scope>NUCLEOTIDE SEQUENCE [LARGE SCALE GENOMIC DNA]</scope>
    <source>
        <strain evidence="2">DSM 19304 / NCIMB 14124 / VKM B-2133 / 20Z</strain>
    </source>
</reference>
<dbReference type="HOGENOM" id="CLU_041900_8_1_6"/>
<organism evidence="1 2">
    <name type="scientific">Methylotuvimicrobium alcaliphilum (strain DSM 19304 / NCIMB 14124 / VKM B-2133 / 20Z)</name>
    <name type="common">Methylomicrobium alcaliphilum</name>
    <dbReference type="NCBI Taxonomy" id="1091494"/>
    <lineage>
        <taxon>Bacteria</taxon>
        <taxon>Pseudomonadati</taxon>
        <taxon>Pseudomonadota</taxon>
        <taxon>Gammaproteobacteria</taxon>
        <taxon>Methylococcales</taxon>
        <taxon>Methylococcaceae</taxon>
        <taxon>Methylotuvimicrobium</taxon>
    </lineage>
</organism>
<proteinExistence type="predicted"/>
<gene>
    <name evidence="1" type="ordered locus">MEALZ_1762</name>
</gene>
<protein>
    <submittedName>
        <fullName evidence="1">Uncharacterized protein</fullName>
    </submittedName>
</protein>
<sequence length="110" mass="12406">MNSETLFSMALGLQPPWQVKAVTFSTDELARSELHLHIDFVTGSRFLDDANNLCPVHDTVERLWQHLSFFEHTCYLHCAVPALPRPMAKSVLLTFLGHGQAVVLPCYTKP</sequence>
<dbReference type="KEGG" id="mah:MEALZ_1762"/>
<evidence type="ECO:0000313" key="1">
    <source>
        <dbReference type="EMBL" id="CCE23448.1"/>
    </source>
</evidence>
<dbReference type="AlphaFoldDB" id="G4T114"/>
<name>G4T114_META2</name>
<dbReference type="STRING" id="1091494.MEALZ_1762"/>
<accession>G4T114</accession>